<dbReference type="SUPFAM" id="SSF53649">
    <property type="entry name" value="Alkaline phosphatase-like"/>
    <property type="match status" value="1"/>
</dbReference>
<feature type="transmembrane region" description="Helical" evidence="2">
    <location>
        <begin position="655"/>
        <end position="688"/>
    </location>
</feature>
<accession>A0A8J6B9H5</accession>
<evidence type="ECO:0000313" key="3">
    <source>
        <dbReference type="EMBL" id="KAG9395984.1"/>
    </source>
</evidence>
<reference evidence="3" key="1">
    <citation type="submission" date="2021-05" db="EMBL/GenBank/DDBJ databases">
        <title>A free-living protist that lacks canonical eukaryotic 1 DNA replication and segregation systems.</title>
        <authorList>
            <person name="Salas-Leiva D.E."/>
            <person name="Tromer E.C."/>
            <person name="Curtis B.A."/>
            <person name="Jerlstrom-Hultqvist J."/>
            <person name="Kolisko M."/>
            <person name="Yi Z."/>
            <person name="Salas-Leiva J.S."/>
            <person name="Gallot-Lavallee L."/>
            <person name="Kops G.J.P.L."/>
            <person name="Archibald J.M."/>
            <person name="Simpson A.G.B."/>
            <person name="Roger A.J."/>
        </authorList>
    </citation>
    <scope>NUCLEOTIDE SEQUENCE</scope>
    <source>
        <strain evidence="3">BICM</strain>
    </source>
</reference>
<feature type="transmembrane region" description="Helical" evidence="2">
    <location>
        <begin position="475"/>
        <end position="499"/>
    </location>
</feature>
<gene>
    <name evidence="3" type="ORF">J8273_2333</name>
</gene>
<keyword evidence="4" id="KW-1185">Reference proteome</keyword>
<feature type="transmembrane region" description="Helical" evidence="2">
    <location>
        <begin position="759"/>
        <end position="782"/>
    </location>
</feature>
<keyword evidence="2" id="KW-0472">Membrane</keyword>
<dbReference type="OrthoDB" id="17015at2759"/>
<dbReference type="AlphaFoldDB" id="A0A8J6B9H5"/>
<feature type="transmembrane region" description="Helical" evidence="2">
    <location>
        <begin position="505"/>
        <end position="527"/>
    </location>
</feature>
<feature type="transmembrane region" description="Helical" evidence="2">
    <location>
        <begin position="442"/>
        <end position="463"/>
    </location>
</feature>
<sequence>MGQESSRMALLNVGLVLILSIFALYNFITNVSLFIVGSHPFYGENVYCTDGKEHPECEIAENLQFDKFLWLVTDAHPRNFANSTFDLYEQHSARFNTFIPGIKYSHSIYSGWLTGKYPTNYPGVGIELDTYLKAIARTEAYKVVYHGPAWSFGLINGEENWPRIFHRTELIEEVHTTQYVRPYPGILGNDHASQDELRERMNAKLNAWADEGVSVVAHSAIFDHEMHIHPRWHQETVSMGRLVAADHNMFKAWVDEHPEYLLVISSDHGVDEGPGGGILHGTSYNSNNGYMILYNPRLPNIGRELWQDSCDIASTVSSYLRNVDYPRASIGVPALDFGTSHRLDQYKVYLRAARQLLAHAESRDIVPDPLLATMLGRPLPDRVVSVDEAEEADNAAILSEQGSFLSSDFKAGPTVVVVASDLVTIKAALDATKASLSSMATFPLFELLETLIVFLVVFGFVFIEYASHPFAERSAAASLASVATHIFLYGSPLVFVLLPTLPGRITVPVVVLIVTLVLYGVIATLLTQSALEEQKTISSRLLSAVSLSSFLSISLLALHKWVGGSDNGEGIADSILTLPILHQGVLLIATAWMIATVLSSVPAGTHWLGTSPTNMAYNTARITIVVIAMVCVQLYEWTEKLEAFYLGPGIHPVAMAAYLCMGALVALMVVPGAVITDLIIPVNLLLFALMGKTPLKLLCVVAINLRWQLLLGPTIQVTRRLATLALARHRKVDAYLPESRPRLRPLLLDAVQAATGIPLLFHAVTVYCIFTMLYDLIFGVNMAPSLSFYPPAGRVGFQSDSIFPYISALCMGLHKYGIMIISGTYIWTTFTTETNVRLWRRKPIEHPTRPFEPKKGKEKDMEASRGDSPEPMAGTRHLSAGADVVRCTRPFPLSFLSAPHQLFPAVLLVQFAALNIALRVLFHVWTKEMEYEGLFALTGLMGITVVCYNAVTGLYLVFGLLRHRRQAVSEVLSPVKMN</sequence>
<dbReference type="InterPro" id="IPR017850">
    <property type="entry name" value="Alkaline_phosphatase_core_sf"/>
</dbReference>
<keyword evidence="2" id="KW-0812">Transmembrane</keyword>
<feature type="transmembrane region" description="Helical" evidence="2">
    <location>
        <begin position="539"/>
        <end position="560"/>
    </location>
</feature>
<feature type="compositionally biased region" description="Basic and acidic residues" evidence="1">
    <location>
        <begin position="847"/>
        <end position="868"/>
    </location>
</feature>
<feature type="transmembrane region" description="Helical" evidence="2">
    <location>
        <begin position="934"/>
        <end position="958"/>
    </location>
</feature>
<dbReference type="Proteomes" id="UP000717585">
    <property type="component" value="Unassembled WGS sequence"/>
</dbReference>
<dbReference type="EMBL" id="JAHDYR010000007">
    <property type="protein sequence ID" value="KAG9395984.1"/>
    <property type="molecule type" value="Genomic_DNA"/>
</dbReference>
<evidence type="ECO:0000256" key="1">
    <source>
        <dbReference type="SAM" id="MobiDB-lite"/>
    </source>
</evidence>
<feature type="transmembrane region" description="Helical" evidence="2">
    <location>
        <begin position="580"/>
        <end position="603"/>
    </location>
</feature>
<evidence type="ECO:0000256" key="2">
    <source>
        <dbReference type="SAM" id="Phobius"/>
    </source>
</evidence>
<feature type="transmembrane region" description="Helical" evidence="2">
    <location>
        <begin position="902"/>
        <end position="922"/>
    </location>
</feature>
<feature type="region of interest" description="Disordered" evidence="1">
    <location>
        <begin position="847"/>
        <end position="874"/>
    </location>
</feature>
<feature type="transmembrane region" description="Helical" evidence="2">
    <location>
        <begin position="615"/>
        <end position="635"/>
    </location>
</feature>
<organism evidence="3 4">
    <name type="scientific">Carpediemonas membranifera</name>
    <dbReference type="NCBI Taxonomy" id="201153"/>
    <lineage>
        <taxon>Eukaryota</taxon>
        <taxon>Metamonada</taxon>
        <taxon>Carpediemonas-like organisms</taxon>
        <taxon>Carpediemonas</taxon>
    </lineage>
</organism>
<feature type="transmembrane region" description="Helical" evidence="2">
    <location>
        <begin position="802"/>
        <end position="827"/>
    </location>
</feature>
<name>A0A8J6B9H5_9EUKA</name>
<keyword evidence="2" id="KW-1133">Transmembrane helix</keyword>
<comment type="caution">
    <text evidence="3">The sequence shown here is derived from an EMBL/GenBank/DDBJ whole genome shotgun (WGS) entry which is preliminary data.</text>
</comment>
<evidence type="ECO:0000313" key="4">
    <source>
        <dbReference type="Proteomes" id="UP000717585"/>
    </source>
</evidence>
<proteinExistence type="predicted"/>
<protein>
    <submittedName>
        <fullName evidence="3">Uncharacterized protein</fullName>
    </submittedName>
</protein>
<feature type="transmembrane region" description="Helical" evidence="2">
    <location>
        <begin position="9"/>
        <end position="28"/>
    </location>
</feature>